<dbReference type="Proteomes" id="UP000184108">
    <property type="component" value="Unassembled WGS sequence"/>
</dbReference>
<reference evidence="3" key="1">
    <citation type="submission" date="2016-11" db="EMBL/GenBank/DDBJ databases">
        <authorList>
            <person name="Varghese N."/>
            <person name="Submissions S."/>
        </authorList>
    </citation>
    <scope>NUCLEOTIDE SEQUENCE [LARGE SCALE GENOMIC DNA]</scope>
    <source>
        <strain evidence="3">YR203</strain>
    </source>
</reference>
<dbReference type="AlphaFoldDB" id="A0A1M4ZM38"/>
<dbReference type="InterPro" id="IPR024408">
    <property type="entry name" value="Muramidase"/>
</dbReference>
<protein>
    <recommendedName>
        <fullName evidence="1">N-acetylmuramidase domain-containing protein</fullName>
    </recommendedName>
</protein>
<dbReference type="EMBL" id="FQVE01000002">
    <property type="protein sequence ID" value="SHF19038.1"/>
    <property type="molecule type" value="Genomic_DNA"/>
</dbReference>
<evidence type="ECO:0000259" key="1">
    <source>
        <dbReference type="Pfam" id="PF11860"/>
    </source>
</evidence>
<feature type="domain" description="N-acetylmuramidase" evidence="1">
    <location>
        <begin position="19"/>
        <end position="186"/>
    </location>
</feature>
<organism evidence="2 3">
    <name type="scientific">Chryseobacterium vrystaatense</name>
    <dbReference type="NCBI Taxonomy" id="307480"/>
    <lineage>
        <taxon>Bacteria</taxon>
        <taxon>Pseudomonadati</taxon>
        <taxon>Bacteroidota</taxon>
        <taxon>Flavobacteriia</taxon>
        <taxon>Flavobacteriales</taxon>
        <taxon>Weeksellaceae</taxon>
        <taxon>Chryseobacterium group</taxon>
        <taxon>Chryseobacterium</taxon>
    </lineage>
</organism>
<sequence>MNNEILNLTKKVSAEFGFDPAVMLAFIDVETGGRGFDSSTGKIMIQFEPAWFKKKAPYAPSGLWNLNKVDVQSKEWPAFNDAFKKNENAAMESTSIGLGQIMGFHFIRLGFTTVGEMWDHAKESLQNQIWQIAKFIETDKNLKLAIKNKDWFTIAKIYNGSGFMEIARKYKREPYNISMQAAYNKYAK</sequence>
<dbReference type="Pfam" id="PF11860">
    <property type="entry name" value="Muramidase"/>
    <property type="match status" value="1"/>
</dbReference>
<proteinExistence type="predicted"/>
<evidence type="ECO:0000313" key="3">
    <source>
        <dbReference type="Proteomes" id="UP000184108"/>
    </source>
</evidence>
<evidence type="ECO:0000313" key="2">
    <source>
        <dbReference type="EMBL" id="SHF19038.1"/>
    </source>
</evidence>
<gene>
    <name evidence="2" type="ORF">SAMN02787073_1639</name>
</gene>
<name>A0A1M4ZM38_9FLAO</name>
<accession>A0A1M4ZM38</accession>
<dbReference type="RefSeq" id="WP_073172570.1">
    <property type="nucleotide sequence ID" value="NZ_FQVE01000002.1"/>
</dbReference>